<dbReference type="AlphaFoldDB" id="A0AAD1XTF9"/>
<protein>
    <recommendedName>
        <fullName evidence="2">Srp40 C-terminal domain-containing protein</fullName>
    </recommendedName>
</protein>
<evidence type="ECO:0000313" key="4">
    <source>
        <dbReference type="Proteomes" id="UP001295684"/>
    </source>
</evidence>
<feature type="compositionally biased region" description="Basic and acidic residues" evidence="1">
    <location>
        <begin position="145"/>
        <end position="166"/>
    </location>
</feature>
<proteinExistence type="predicted"/>
<dbReference type="EMBL" id="CAMPGE010020391">
    <property type="protein sequence ID" value="CAI2378642.1"/>
    <property type="molecule type" value="Genomic_DNA"/>
</dbReference>
<feature type="region of interest" description="Disordered" evidence="1">
    <location>
        <begin position="212"/>
        <end position="242"/>
    </location>
</feature>
<dbReference type="Pfam" id="PF05022">
    <property type="entry name" value="SRP40_C"/>
    <property type="match status" value="1"/>
</dbReference>
<keyword evidence="4" id="KW-1185">Reference proteome</keyword>
<gene>
    <name evidence="3" type="ORF">ECRASSUSDP1_LOCUS20040</name>
</gene>
<dbReference type="GO" id="GO:0005654">
    <property type="term" value="C:nucleoplasm"/>
    <property type="evidence" value="ECO:0007669"/>
    <property type="project" value="TreeGrafter"/>
</dbReference>
<evidence type="ECO:0000256" key="1">
    <source>
        <dbReference type="SAM" id="MobiDB-lite"/>
    </source>
</evidence>
<feature type="compositionally biased region" description="Basic residues" evidence="1">
    <location>
        <begin position="232"/>
        <end position="241"/>
    </location>
</feature>
<reference evidence="3" key="1">
    <citation type="submission" date="2023-07" db="EMBL/GenBank/DDBJ databases">
        <authorList>
            <consortium name="AG Swart"/>
            <person name="Singh M."/>
            <person name="Singh A."/>
            <person name="Seah K."/>
            <person name="Emmerich C."/>
        </authorList>
    </citation>
    <scope>NUCLEOTIDE SEQUENCE</scope>
    <source>
        <strain evidence="3">DP1</strain>
    </source>
</reference>
<evidence type="ECO:0000313" key="3">
    <source>
        <dbReference type="EMBL" id="CAI2378642.1"/>
    </source>
</evidence>
<dbReference type="PANTHER" id="PTHR23216">
    <property type="entry name" value="NUCLEOLAR AND COILED-BODY PHOSPHOPROTEIN 1"/>
    <property type="match status" value="1"/>
</dbReference>
<dbReference type="InterPro" id="IPR039191">
    <property type="entry name" value="Nopp140-like"/>
</dbReference>
<organism evidence="3 4">
    <name type="scientific">Euplotes crassus</name>
    <dbReference type="NCBI Taxonomy" id="5936"/>
    <lineage>
        <taxon>Eukaryota</taxon>
        <taxon>Sar</taxon>
        <taxon>Alveolata</taxon>
        <taxon>Ciliophora</taxon>
        <taxon>Intramacronucleata</taxon>
        <taxon>Spirotrichea</taxon>
        <taxon>Hypotrichia</taxon>
        <taxon>Euplotida</taxon>
        <taxon>Euplotidae</taxon>
        <taxon>Moneuplotes</taxon>
    </lineage>
</organism>
<feature type="domain" description="Srp40 C-terminal" evidence="2">
    <location>
        <begin position="187"/>
        <end position="257"/>
    </location>
</feature>
<name>A0AAD1XTF9_EUPCR</name>
<feature type="compositionally biased region" description="Polar residues" evidence="1">
    <location>
        <begin position="177"/>
        <end position="186"/>
    </location>
</feature>
<feature type="compositionally biased region" description="Basic residues" evidence="1">
    <location>
        <begin position="91"/>
        <end position="101"/>
    </location>
</feature>
<feature type="region of interest" description="Disordered" evidence="1">
    <location>
        <begin position="65"/>
        <end position="194"/>
    </location>
</feature>
<dbReference type="PANTHER" id="PTHR23216:SF1">
    <property type="entry name" value="NUCLEOLAR AND COILED-BODY PHOSPHOPROTEIN 1"/>
    <property type="match status" value="1"/>
</dbReference>
<feature type="compositionally biased region" description="Basic and acidic residues" evidence="1">
    <location>
        <begin position="222"/>
        <end position="231"/>
    </location>
</feature>
<dbReference type="GO" id="GO:0005730">
    <property type="term" value="C:nucleolus"/>
    <property type="evidence" value="ECO:0007669"/>
    <property type="project" value="InterPro"/>
</dbReference>
<dbReference type="Proteomes" id="UP001295684">
    <property type="component" value="Unassembled WGS sequence"/>
</dbReference>
<feature type="compositionally biased region" description="Acidic residues" evidence="1">
    <location>
        <begin position="76"/>
        <end position="86"/>
    </location>
</feature>
<feature type="compositionally biased region" description="Acidic residues" evidence="1">
    <location>
        <begin position="167"/>
        <end position="176"/>
    </location>
</feature>
<sequence>MQIHAKTLAPIIIDFLKTYYGQEEADEFSKLVEVTEKDSSNNPLIKAGGFNALLKTFLKQNPAVKKALAKVSQEESSSESDESSDEEEKKPVKKVAKKAAKPKKEESDSSDSSSEEEEKQPAKKQKAKVVKKEESDSSSSEEEDKPAQKRKAETERQETTKRQKVSEEDDSSEDTNEQPQQNNPRTPYSRVKEDYANNLSVEFQDNSFEAKARYGGQGGDNYETRGKGFRKEKTKMKKKNFHGAGQKITYQVNSIKFD</sequence>
<evidence type="ECO:0000259" key="2">
    <source>
        <dbReference type="Pfam" id="PF05022"/>
    </source>
</evidence>
<comment type="caution">
    <text evidence="3">The sequence shown here is derived from an EMBL/GenBank/DDBJ whole genome shotgun (WGS) entry which is preliminary data.</text>
</comment>
<dbReference type="InterPro" id="IPR007718">
    <property type="entry name" value="Srp40_C"/>
</dbReference>
<accession>A0AAD1XTF9</accession>